<evidence type="ECO:0000259" key="16">
    <source>
        <dbReference type="PROSITE" id="PS51066"/>
    </source>
</evidence>
<dbReference type="PANTHER" id="PTHR22993">
    <property type="entry name" value="FORMAMIDOPYRIMIDINE-DNA GLYCOSYLASE"/>
    <property type="match status" value="1"/>
</dbReference>
<dbReference type="GO" id="GO:0034039">
    <property type="term" value="F:8-oxo-7,8-dihydroguanine DNA N-glycosylase activity"/>
    <property type="evidence" value="ECO:0007669"/>
    <property type="project" value="TreeGrafter"/>
</dbReference>
<evidence type="ECO:0000313" key="19">
    <source>
        <dbReference type="Proteomes" id="UP000422569"/>
    </source>
</evidence>
<dbReference type="SMART" id="SM00898">
    <property type="entry name" value="Fapy_DNA_glyco"/>
    <property type="match status" value="1"/>
</dbReference>
<dbReference type="NCBIfam" id="TIGR00577">
    <property type="entry name" value="fpg"/>
    <property type="match status" value="1"/>
</dbReference>
<proteinExistence type="inferred from homology"/>
<dbReference type="FunFam" id="1.10.8.50:FF:000003">
    <property type="entry name" value="Formamidopyrimidine-DNA glycosylase"/>
    <property type="match status" value="1"/>
</dbReference>
<evidence type="ECO:0000256" key="12">
    <source>
        <dbReference type="ARBA" id="ARBA00023268"/>
    </source>
</evidence>
<dbReference type="SMART" id="SM01232">
    <property type="entry name" value="H2TH"/>
    <property type="match status" value="1"/>
</dbReference>
<organism evidence="18 19">
    <name type="scientific">Methylocystis parvus</name>
    <dbReference type="NCBI Taxonomy" id="134"/>
    <lineage>
        <taxon>Bacteria</taxon>
        <taxon>Pseudomonadati</taxon>
        <taxon>Pseudomonadota</taxon>
        <taxon>Alphaproteobacteria</taxon>
        <taxon>Hyphomicrobiales</taxon>
        <taxon>Methylocystaceae</taxon>
        <taxon>Methylocystis</taxon>
    </lineage>
</organism>
<keyword evidence="4 15" id="KW-0479">Metal-binding</keyword>
<dbReference type="InterPro" id="IPR020629">
    <property type="entry name" value="FPG_Glyclase"/>
</dbReference>
<evidence type="ECO:0000256" key="15">
    <source>
        <dbReference type="HAMAP-Rule" id="MF_00103"/>
    </source>
</evidence>
<dbReference type="Pfam" id="PF01149">
    <property type="entry name" value="Fapy_DNA_glyco"/>
    <property type="match status" value="1"/>
</dbReference>
<evidence type="ECO:0000256" key="4">
    <source>
        <dbReference type="ARBA" id="ARBA00022723"/>
    </source>
</evidence>
<dbReference type="EMBL" id="CP044331">
    <property type="protein sequence ID" value="QGM96600.1"/>
    <property type="molecule type" value="Genomic_DNA"/>
</dbReference>
<evidence type="ECO:0000256" key="14">
    <source>
        <dbReference type="ARBA" id="ARBA00044632"/>
    </source>
</evidence>
<keyword evidence="9 15" id="KW-0238">DNA-binding</keyword>
<dbReference type="GO" id="GO:0006284">
    <property type="term" value="P:base-excision repair"/>
    <property type="evidence" value="ECO:0007669"/>
    <property type="project" value="InterPro"/>
</dbReference>
<comment type="subunit">
    <text evidence="3 15">Monomer.</text>
</comment>
<protein>
    <recommendedName>
        <fullName evidence="15">Formamidopyrimidine-DNA glycosylase</fullName>
        <shortName evidence="15">Fapy-DNA glycosylase</shortName>
        <ecNumber evidence="15">3.2.2.23</ecNumber>
    </recommendedName>
    <alternativeName>
        <fullName evidence="15">DNA-(apurinic or apyrimidinic site) lyase MutM</fullName>
        <shortName evidence="15">AP lyase MutM</shortName>
        <ecNumber evidence="15">4.2.99.18</ecNumber>
    </alternativeName>
</protein>
<accession>A0A6B8M707</accession>
<dbReference type="GO" id="GO:0008270">
    <property type="term" value="F:zinc ion binding"/>
    <property type="evidence" value="ECO:0007669"/>
    <property type="project" value="UniProtKB-UniRule"/>
</dbReference>
<keyword evidence="12 15" id="KW-0511">Multifunctional enzyme</keyword>
<dbReference type="SUPFAM" id="SSF57716">
    <property type="entry name" value="Glucocorticoid receptor-like (DNA-binding domain)"/>
    <property type="match status" value="1"/>
</dbReference>
<dbReference type="EC" id="3.2.2.23" evidence="15"/>
<dbReference type="InterPro" id="IPR035937">
    <property type="entry name" value="FPG_N"/>
</dbReference>
<dbReference type="HAMAP" id="MF_00103">
    <property type="entry name" value="Fapy_DNA_glycosyl"/>
    <property type="match status" value="1"/>
</dbReference>
<dbReference type="PROSITE" id="PS01242">
    <property type="entry name" value="ZF_FPG_1"/>
    <property type="match status" value="1"/>
</dbReference>
<dbReference type="RefSeq" id="WP_016920619.1">
    <property type="nucleotide sequence ID" value="NZ_CP044331.1"/>
</dbReference>
<sequence length="289" mass="31462">MPELPEVETVRRGLAPVLAGGRIVRVEQRRGDLRFPFPPDFAARLAGRRILDLRRRAKYLLADLDGSETLVMHLGMSGSFRIDGDVQGFFHHPRDKSAAHDHVVFHMESGARVTYNDPRRFGFMLLVPTKELNAHKLFKGLGVEPLGEALDSAFLARAFKGRAAPAKALLLDQRLIAGLGNIYVCEALHRCGISPLKAGGKLVTVAGKPSAALARLPEAIKKVLEEALAAGGSSLRDHRQADGSLGYFQHSFRVYDREGAACPTPGCKGTVARVAQSGRSTFFCPECQK</sequence>
<evidence type="ECO:0000256" key="6">
    <source>
        <dbReference type="ARBA" id="ARBA00022771"/>
    </source>
</evidence>
<reference evidence="18 19" key="1">
    <citation type="submission" date="2019-09" db="EMBL/GenBank/DDBJ databases">
        <title>Isolation and complete genome sequencing of Methylocystis species.</title>
        <authorList>
            <person name="Rumah B.L."/>
            <person name="Stead C.E."/>
            <person name="Stevens B.C."/>
            <person name="Minton N.P."/>
            <person name="Grosse-Honebrink A."/>
            <person name="Zhang Y."/>
        </authorList>
    </citation>
    <scope>NUCLEOTIDE SEQUENCE [LARGE SCALE GENOMIC DNA]</scope>
    <source>
        <strain evidence="18 19">BRCS2</strain>
    </source>
</reference>
<dbReference type="SUPFAM" id="SSF81624">
    <property type="entry name" value="N-terminal domain of MutM-like DNA repair proteins"/>
    <property type="match status" value="1"/>
</dbReference>
<dbReference type="InterPro" id="IPR010979">
    <property type="entry name" value="Ribosomal_uS13-like_H2TH"/>
</dbReference>
<evidence type="ECO:0000259" key="17">
    <source>
        <dbReference type="PROSITE" id="PS51068"/>
    </source>
</evidence>
<comment type="similarity">
    <text evidence="2 15">Belongs to the FPG family.</text>
</comment>
<name>A0A6B8M707_9HYPH</name>
<dbReference type="GO" id="GO:0140078">
    <property type="term" value="F:class I DNA-(apurinic or apyrimidinic site) endonuclease activity"/>
    <property type="evidence" value="ECO:0007669"/>
    <property type="project" value="UniProtKB-EC"/>
</dbReference>
<dbReference type="InterPro" id="IPR010663">
    <property type="entry name" value="Znf_FPG/IleRS"/>
</dbReference>
<keyword evidence="19" id="KW-1185">Reference proteome</keyword>
<feature type="binding site" evidence="15">
    <location>
        <position position="162"/>
    </location>
    <ligand>
        <name>DNA</name>
        <dbReference type="ChEBI" id="CHEBI:16991"/>
    </ligand>
</feature>
<dbReference type="FunFam" id="3.20.190.10:FF:000001">
    <property type="entry name" value="Formamidopyrimidine-DNA glycosylase"/>
    <property type="match status" value="1"/>
</dbReference>
<evidence type="ECO:0000256" key="9">
    <source>
        <dbReference type="ARBA" id="ARBA00023125"/>
    </source>
</evidence>
<dbReference type="CDD" id="cd08966">
    <property type="entry name" value="EcFpg-like_N"/>
    <property type="match status" value="1"/>
</dbReference>
<evidence type="ECO:0000256" key="3">
    <source>
        <dbReference type="ARBA" id="ARBA00011245"/>
    </source>
</evidence>
<feature type="domain" description="Formamidopyrimidine-DNA glycosylase catalytic" evidence="17">
    <location>
        <begin position="2"/>
        <end position="122"/>
    </location>
</feature>
<evidence type="ECO:0000256" key="1">
    <source>
        <dbReference type="ARBA" id="ARBA00001668"/>
    </source>
</evidence>
<feature type="active site" description="Schiff-base intermediate with DNA" evidence="15">
    <location>
        <position position="2"/>
    </location>
</feature>
<dbReference type="SUPFAM" id="SSF46946">
    <property type="entry name" value="S13-like H2TH domain"/>
    <property type="match status" value="1"/>
</dbReference>
<dbReference type="InterPro" id="IPR012319">
    <property type="entry name" value="FPG_cat"/>
</dbReference>
<keyword evidence="10 15" id="KW-0234">DNA repair</keyword>
<comment type="function">
    <text evidence="15">Involved in base excision repair of DNA damaged by oxidation or by mutagenic agents. Acts as DNA glycosylase that recognizes and removes damaged bases. Has a preference for oxidized purines, such as 7,8-dihydro-8-oxoguanine (8-oxoG). Has AP (apurinic/apyrimidinic) lyase activity and introduces nicks in the DNA strand. Cleaves the DNA backbone by beta-delta elimination to generate a single-strand break at the site of the removed base with both 3'- and 5'-phosphates.</text>
</comment>
<keyword evidence="13 15" id="KW-0326">Glycosidase</keyword>
<dbReference type="InterPro" id="IPR015887">
    <property type="entry name" value="DNA_glyclase_Znf_dom_DNA_BS"/>
</dbReference>
<dbReference type="KEGG" id="mpar:F7D14_03270"/>
<feature type="active site" description="Proton donor" evidence="15">
    <location>
        <position position="3"/>
    </location>
</feature>
<keyword evidence="8 15" id="KW-0862">Zinc</keyword>
<dbReference type="Proteomes" id="UP000422569">
    <property type="component" value="Chromosome"/>
</dbReference>
<evidence type="ECO:0000256" key="2">
    <source>
        <dbReference type="ARBA" id="ARBA00009409"/>
    </source>
</evidence>
<evidence type="ECO:0000256" key="8">
    <source>
        <dbReference type="ARBA" id="ARBA00022833"/>
    </source>
</evidence>
<evidence type="ECO:0000256" key="7">
    <source>
        <dbReference type="ARBA" id="ARBA00022801"/>
    </source>
</evidence>
<dbReference type="EC" id="4.2.99.18" evidence="15"/>
<dbReference type="GO" id="GO:0003684">
    <property type="term" value="F:damaged DNA binding"/>
    <property type="evidence" value="ECO:0007669"/>
    <property type="project" value="InterPro"/>
</dbReference>
<comment type="catalytic activity">
    <reaction evidence="14 15">
        <text>2'-deoxyribonucleotide-(2'-deoxyribose 5'-phosphate)-2'-deoxyribonucleotide-DNA = a 3'-end 2'-deoxyribonucleotide-(2,3-dehydro-2,3-deoxyribose 5'-phosphate)-DNA + a 5'-end 5'-phospho-2'-deoxyribonucleoside-DNA + H(+)</text>
        <dbReference type="Rhea" id="RHEA:66592"/>
        <dbReference type="Rhea" id="RHEA-COMP:13180"/>
        <dbReference type="Rhea" id="RHEA-COMP:16897"/>
        <dbReference type="Rhea" id="RHEA-COMP:17067"/>
        <dbReference type="ChEBI" id="CHEBI:15378"/>
        <dbReference type="ChEBI" id="CHEBI:136412"/>
        <dbReference type="ChEBI" id="CHEBI:157695"/>
        <dbReference type="ChEBI" id="CHEBI:167181"/>
        <dbReference type="EC" id="4.2.99.18"/>
    </reaction>
</comment>
<dbReference type="Pfam" id="PF06827">
    <property type="entry name" value="zf-FPG_IleRS"/>
    <property type="match status" value="1"/>
</dbReference>
<keyword evidence="7 15" id="KW-0378">Hydrolase</keyword>
<dbReference type="PROSITE" id="PS51068">
    <property type="entry name" value="FPG_CAT"/>
    <property type="match status" value="1"/>
</dbReference>
<dbReference type="PANTHER" id="PTHR22993:SF9">
    <property type="entry name" value="FORMAMIDOPYRIMIDINE-DNA GLYCOSYLASE"/>
    <property type="match status" value="1"/>
</dbReference>
<dbReference type="Gene3D" id="3.20.190.10">
    <property type="entry name" value="MutM-like, N-terminal"/>
    <property type="match status" value="1"/>
</dbReference>
<evidence type="ECO:0000256" key="5">
    <source>
        <dbReference type="ARBA" id="ARBA00022763"/>
    </source>
</evidence>
<comment type="cofactor">
    <cofactor evidence="15">
        <name>Zn(2+)</name>
        <dbReference type="ChEBI" id="CHEBI:29105"/>
    </cofactor>
    <text evidence="15">Binds 1 zinc ion per subunit.</text>
</comment>
<feature type="domain" description="FPG-type" evidence="16">
    <location>
        <begin position="253"/>
        <end position="289"/>
    </location>
</feature>
<dbReference type="InterPro" id="IPR015886">
    <property type="entry name" value="H2TH_FPG"/>
</dbReference>
<keyword evidence="5 15" id="KW-0227">DNA damage</keyword>
<dbReference type="CDD" id="cd20335">
    <property type="entry name" value="BRcat_RBR"/>
    <property type="match status" value="1"/>
</dbReference>
<evidence type="ECO:0000313" key="18">
    <source>
        <dbReference type="EMBL" id="QGM96600.1"/>
    </source>
</evidence>
<dbReference type="Gene3D" id="1.10.8.50">
    <property type="match status" value="1"/>
</dbReference>
<keyword evidence="11 15" id="KW-0456">Lyase</keyword>
<dbReference type="NCBIfam" id="NF002211">
    <property type="entry name" value="PRK01103.1"/>
    <property type="match status" value="1"/>
</dbReference>
<keyword evidence="6 15" id="KW-0863">Zinc-finger</keyword>
<evidence type="ECO:0000256" key="11">
    <source>
        <dbReference type="ARBA" id="ARBA00023239"/>
    </source>
</evidence>
<feature type="active site" description="Proton donor; for delta-elimination activity" evidence="15">
    <location>
        <position position="279"/>
    </location>
</feature>
<feature type="active site" description="Proton donor; for beta-elimination activity" evidence="15">
    <location>
        <position position="58"/>
    </location>
</feature>
<comment type="catalytic activity">
    <reaction evidence="1 15">
        <text>Hydrolysis of DNA containing ring-opened 7-methylguanine residues, releasing 2,6-diamino-4-hydroxy-5-(N-methyl)formamidopyrimidine.</text>
        <dbReference type="EC" id="3.2.2.23"/>
    </reaction>
</comment>
<dbReference type="PROSITE" id="PS51066">
    <property type="entry name" value="ZF_FPG_2"/>
    <property type="match status" value="1"/>
</dbReference>
<dbReference type="AlphaFoldDB" id="A0A6B8M707"/>
<evidence type="ECO:0000256" key="10">
    <source>
        <dbReference type="ARBA" id="ARBA00023204"/>
    </source>
</evidence>
<feature type="binding site" evidence="15">
    <location>
        <position position="119"/>
    </location>
    <ligand>
        <name>DNA</name>
        <dbReference type="ChEBI" id="CHEBI:16991"/>
    </ligand>
</feature>
<evidence type="ECO:0000256" key="13">
    <source>
        <dbReference type="ARBA" id="ARBA00023295"/>
    </source>
</evidence>
<dbReference type="Pfam" id="PF06831">
    <property type="entry name" value="H2TH"/>
    <property type="match status" value="1"/>
</dbReference>
<feature type="binding site" evidence="15">
    <location>
        <position position="100"/>
    </location>
    <ligand>
        <name>DNA</name>
        <dbReference type="ChEBI" id="CHEBI:16991"/>
    </ligand>
</feature>
<dbReference type="InterPro" id="IPR000214">
    <property type="entry name" value="Znf_DNA_glyclase/AP_lyase"/>
</dbReference>
<gene>
    <name evidence="15 18" type="primary">mutM</name>
    <name evidence="15" type="synonym">fpg</name>
    <name evidence="18" type="ORF">F7D14_03270</name>
</gene>